<dbReference type="Proteomes" id="UP000243105">
    <property type="component" value="Unassembled WGS sequence"/>
</dbReference>
<feature type="coiled-coil region" evidence="6">
    <location>
        <begin position="476"/>
        <end position="534"/>
    </location>
</feature>
<sequence>MGNTFSEEKKRLLDLLRNIKERIEKMEEKLEVNLNEIEEKINTGIANLEREKFSIAFFGAFSDGKSTILAALTRRLDIKISPEPTTDKITEYPYGDYLIIDTPGLFSEYLMHEEKTRKYISEANVIIYTVSPTNPLKESHHSTVRWLLKDLGKTEATIFVVNKMDEVADITDEEDFKRNSQIKREVVKDTLKEIMGIDVNPQIICIAADPAGLGLEYWFAPENFDNYQKLSRINTLKEILESFIKASKDSLIIKAGISVIRDSIGRLQSQIQTELLEGLKKAEKITSNQIDDLERRLISLEKDILQQYINIKEEMLRYRDSLLIQIDSCVNLDDLRRFYIKEIGEEAHIVEEKINLIIKRYLCNIDESITAMEKQIEQSVEFHKEMNTELINSLFQVGAKFGQKIVSMSNKEIMSKLFEIRRSNDLLRKLIKFQSGGEAAKWASKWAGAIKNLGKILASLSIVADIISGVSAYLNEKKFESEKEKLANEISKLFKDLLEDFTEESFKNDYFPLLKDMEDMIQHLKNDKEEKQKLISITESYLRELNMIQRDISL</sequence>
<keyword evidence="2" id="KW-0547">Nucleotide-binding</keyword>
<feature type="domain" description="Dynamin-like helical" evidence="8">
    <location>
        <begin position="202"/>
        <end position="532"/>
    </location>
</feature>
<dbReference type="AlphaFoldDB" id="A0A916PI99"/>
<dbReference type="Pfam" id="PF18709">
    <property type="entry name" value="DLP_helical"/>
    <property type="match status" value="1"/>
</dbReference>
<dbReference type="GO" id="GO:0003924">
    <property type="term" value="F:GTPase activity"/>
    <property type="evidence" value="ECO:0007669"/>
    <property type="project" value="InterPro"/>
</dbReference>
<dbReference type="NCBIfam" id="NF041922">
    <property type="entry name" value="DLP_LeoA_gen"/>
    <property type="match status" value="1"/>
</dbReference>
<evidence type="ECO:0000313" key="10">
    <source>
        <dbReference type="Proteomes" id="UP000243105"/>
    </source>
</evidence>
<keyword evidence="5" id="KW-0472">Membrane</keyword>
<dbReference type="GO" id="GO:0005525">
    <property type="term" value="F:GTP binding"/>
    <property type="evidence" value="ECO:0007669"/>
    <property type="project" value="UniProtKB-KW"/>
</dbReference>
<comment type="caution">
    <text evidence="9">The sequence shown here is derived from an EMBL/GenBank/DDBJ whole genome shotgun (WGS) entry which is preliminary data.</text>
</comment>
<evidence type="ECO:0000256" key="1">
    <source>
        <dbReference type="ARBA" id="ARBA00004370"/>
    </source>
</evidence>
<evidence type="ECO:0000259" key="8">
    <source>
        <dbReference type="Pfam" id="PF18709"/>
    </source>
</evidence>
<feature type="coiled-coil region" evidence="6">
    <location>
        <begin position="276"/>
        <end position="310"/>
    </location>
</feature>
<evidence type="ECO:0000256" key="3">
    <source>
        <dbReference type="ARBA" id="ARBA00022801"/>
    </source>
</evidence>
<evidence type="ECO:0000313" key="9">
    <source>
        <dbReference type="EMBL" id="CUT01812.1"/>
    </source>
</evidence>
<keyword evidence="6" id="KW-0175">Coiled coil</keyword>
<dbReference type="InterPro" id="IPR006073">
    <property type="entry name" value="GTP-bd"/>
</dbReference>
<dbReference type="InterPro" id="IPR027094">
    <property type="entry name" value="Mitofusin_fam"/>
</dbReference>
<comment type="subcellular location">
    <subcellularLocation>
        <location evidence="1">Membrane</location>
    </subcellularLocation>
</comment>
<gene>
    <name evidence="9" type="ORF">JGI25_00955</name>
</gene>
<keyword evidence="4" id="KW-0342">GTP-binding</keyword>
<evidence type="ECO:0000256" key="5">
    <source>
        <dbReference type="ARBA" id="ARBA00023136"/>
    </source>
</evidence>
<dbReference type="Pfam" id="PF01926">
    <property type="entry name" value="MMR_HSR1"/>
    <property type="match status" value="1"/>
</dbReference>
<dbReference type="InterPro" id="IPR049678">
    <property type="entry name" value="LeoA-like"/>
</dbReference>
<proteinExistence type="predicted"/>
<dbReference type="GO" id="GO:0016020">
    <property type="term" value="C:membrane"/>
    <property type="evidence" value="ECO:0007669"/>
    <property type="project" value="UniProtKB-SubCell"/>
</dbReference>
<accession>A0A916PI99</accession>
<dbReference type="EMBL" id="CZVV01000057">
    <property type="protein sequence ID" value="CUT01812.1"/>
    <property type="molecule type" value="Genomic_DNA"/>
</dbReference>
<dbReference type="InterPro" id="IPR027417">
    <property type="entry name" value="P-loop_NTPase"/>
</dbReference>
<reference evidence="9 10" key="1">
    <citation type="submission" date="2015-11" db="EMBL/GenBank/DDBJ databases">
        <authorList>
            <person name="Varghese N."/>
        </authorList>
    </citation>
    <scope>NUCLEOTIDE SEQUENCE [LARGE SCALE GENOMIC DNA]</scope>
    <source>
        <strain evidence="9 10">JGI-25</strain>
    </source>
</reference>
<dbReference type="SUPFAM" id="SSF52540">
    <property type="entry name" value="P-loop containing nucleoside triphosphate hydrolases"/>
    <property type="match status" value="1"/>
</dbReference>
<evidence type="ECO:0000256" key="6">
    <source>
        <dbReference type="SAM" id="Coils"/>
    </source>
</evidence>
<feature type="coiled-coil region" evidence="6">
    <location>
        <begin position="9"/>
        <end position="43"/>
    </location>
</feature>
<evidence type="ECO:0000259" key="7">
    <source>
        <dbReference type="Pfam" id="PF01926"/>
    </source>
</evidence>
<organism evidence="9 10">
    <name type="scientific">Kryptobacter tengchongensis</name>
    <dbReference type="NCBI Taxonomy" id="1643429"/>
    <lineage>
        <taxon>Bacteria</taxon>
        <taxon>Pseudomonadati</taxon>
        <taxon>Candidatus Kryptoniota</taxon>
        <taxon>Candidatus Kryptobacter</taxon>
    </lineage>
</organism>
<keyword evidence="3" id="KW-0378">Hydrolase</keyword>
<protein>
    <submittedName>
        <fullName evidence="9">50S ribosome-binding GTPase</fullName>
    </submittedName>
</protein>
<evidence type="ECO:0000256" key="2">
    <source>
        <dbReference type="ARBA" id="ARBA00022741"/>
    </source>
</evidence>
<evidence type="ECO:0000256" key="4">
    <source>
        <dbReference type="ARBA" id="ARBA00023134"/>
    </source>
</evidence>
<feature type="domain" description="G" evidence="7">
    <location>
        <begin position="55"/>
        <end position="163"/>
    </location>
</feature>
<dbReference type="PANTHER" id="PTHR10465">
    <property type="entry name" value="TRANSMEMBRANE GTPASE FZO1"/>
    <property type="match status" value="1"/>
</dbReference>
<dbReference type="Gene3D" id="3.40.50.300">
    <property type="entry name" value="P-loop containing nucleotide triphosphate hydrolases"/>
    <property type="match status" value="1"/>
</dbReference>
<dbReference type="PANTHER" id="PTHR10465:SF0">
    <property type="entry name" value="SARCALUMENIN"/>
    <property type="match status" value="1"/>
</dbReference>
<name>A0A916PI99_KRYT1</name>
<dbReference type="InterPro" id="IPR040576">
    <property type="entry name" value="DLP_helical"/>
</dbReference>